<dbReference type="Proteomes" id="UP000236740">
    <property type="component" value="Unassembled WGS sequence"/>
</dbReference>
<organism evidence="1 2">
    <name type="scientific">Halobellus limi</name>
    <dbReference type="NCBI Taxonomy" id="699433"/>
    <lineage>
        <taxon>Archaea</taxon>
        <taxon>Methanobacteriati</taxon>
        <taxon>Methanobacteriota</taxon>
        <taxon>Stenosarchaea group</taxon>
        <taxon>Halobacteria</taxon>
        <taxon>Halobacteriales</taxon>
        <taxon>Haloferacaceae</taxon>
        <taxon>Halobellus</taxon>
    </lineage>
</organism>
<name>A0A1H5SQ48_9EURY</name>
<dbReference type="AlphaFoldDB" id="A0A1H5SQ48"/>
<sequence length="556" mass="65273">MPCPSCGNLLCVSDDREYLFCPSCDGLRVESDAVIQATMNWHLKDRFPEERILTAAEDYSKRALVLYLLSRLNHITNVHRSDDKFGFPVDEFGYLFYILKQLYEKPQSDFGNEITSGDFRELDENIEILRDAYTKIIKIYTEVKNGFQICVRKRHYNGRIDDFPTNYRRYQSELGLCFDRCMKSIVCGDPDTYEDFTFVVDTLRSTDKTDPENVENSWDFADAWYHYILQLRLLASSDQMVGNVYYTRLPEEVTIFHIEEFLDRLDSRITDKQHQELQENSYLNMKEIQEVEQCGRAAFGDLWDDVWDSLVLSEHNLGAHPFLVAVDVEEEYEPNRNLPPRKRETTKVVYPRFFAQTLKFQLFPLLKNGDEPRSHTILSQLTAERGESYERNMYEYLDKSGLECYQGAEVTKSNPNEIDLIVELPEKILFIEMKYLMPPAKINEREGIMELNEKFDRTIFNEVSEDSDREPEGKPFPEKVGTWMDLAPGDRFVSRDGSENNNRNKHKISEDWNNLESEMIVLSNVVPSYPVKEGVRFLTDLEFYQWMEHGDKSAFY</sequence>
<accession>A0A1H5SQ48</accession>
<protein>
    <submittedName>
        <fullName evidence="1">Uncharacterized protein</fullName>
    </submittedName>
</protein>
<reference evidence="1 2" key="1">
    <citation type="submission" date="2016-10" db="EMBL/GenBank/DDBJ databases">
        <authorList>
            <person name="de Groot N.N."/>
        </authorList>
    </citation>
    <scope>NUCLEOTIDE SEQUENCE [LARGE SCALE GENOMIC DNA]</scope>
    <source>
        <strain evidence="1 2">CGMCC 1.10331</strain>
    </source>
</reference>
<evidence type="ECO:0000313" key="2">
    <source>
        <dbReference type="Proteomes" id="UP000236740"/>
    </source>
</evidence>
<evidence type="ECO:0000313" key="1">
    <source>
        <dbReference type="EMBL" id="SEF52655.1"/>
    </source>
</evidence>
<gene>
    <name evidence="1" type="ORF">SAMN04488133_0043</name>
</gene>
<dbReference type="InterPro" id="IPR011335">
    <property type="entry name" value="Restrct_endonuc-II-like"/>
</dbReference>
<proteinExistence type="predicted"/>
<keyword evidence="2" id="KW-1185">Reference proteome</keyword>
<dbReference type="SUPFAM" id="SSF52980">
    <property type="entry name" value="Restriction endonuclease-like"/>
    <property type="match status" value="1"/>
</dbReference>
<dbReference type="EMBL" id="FNVN01000001">
    <property type="protein sequence ID" value="SEF52655.1"/>
    <property type="molecule type" value="Genomic_DNA"/>
</dbReference>